<dbReference type="EMBL" id="CP041150">
    <property type="protein sequence ID" value="QDF73614.1"/>
    <property type="molecule type" value="Genomic_DNA"/>
</dbReference>
<protein>
    <recommendedName>
        <fullName evidence="5">DUF4352 domain-containing protein</fullName>
    </recommendedName>
</protein>
<dbReference type="EMBL" id="MLHW01000009">
    <property type="protein sequence ID" value="OHT51710.1"/>
    <property type="molecule type" value="Genomic_DNA"/>
</dbReference>
<evidence type="ECO:0000313" key="4">
    <source>
        <dbReference type="Proteomes" id="UP000317728"/>
    </source>
</evidence>
<evidence type="ECO:0000313" key="1">
    <source>
        <dbReference type="EMBL" id="OHT51710.1"/>
    </source>
</evidence>
<accession>A0AB73MH79</accession>
<dbReference type="AlphaFoldDB" id="A0AB73MH79"/>
<reference evidence="2 4" key="2">
    <citation type="submission" date="2019-06" db="EMBL/GenBank/DDBJ databases">
        <title>Whole geneome sequnce of Mycobacteroides chelonae M77 isolated from bovine milk from Meghalaya, India.</title>
        <authorList>
            <person name="Vise E."/>
            <person name="Das S."/>
            <person name="Garg A."/>
            <person name="Ghatak S."/>
            <person name="Shakuntala I."/>
            <person name="Milton A.A.P."/>
            <person name="Karam A."/>
            <person name="Sanjukta R."/>
            <person name="Puro K."/>
            <person name="Sen A."/>
        </authorList>
    </citation>
    <scope>NUCLEOTIDE SEQUENCE [LARGE SCALE GENOMIC DNA]</scope>
    <source>
        <strain evidence="2 4">M77</strain>
    </source>
</reference>
<evidence type="ECO:0008006" key="5">
    <source>
        <dbReference type="Google" id="ProtNLM"/>
    </source>
</evidence>
<evidence type="ECO:0000313" key="3">
    <source>
        <dbReference type="Proteomes" id="UP000180113"/>
    </source>
</evidence>
<gene>
    <name evidence="1" type="ORF">BKG62_12705</name>
    <name evidence="2" type="ORF">FJK96_22410</name>
</gene>
<dbReference type="RefSeq" id="WP_057964161.1">
    <property type="nucleotide sequence ID" value="NZ_CP041150.1"/>
</dbReference>
<dbReference type="Proteomes" id="UP000180113">
    <property type="component" value="Unassembled WGS sequence"/>
</dbReference>
<evidence type="ECO:0000313" key="2">
    <source>
        <dbReference type="EMBL" id="QDF73614.1"/>
    </source>
</evidence>
<proteinExistence type="predicted"/>
<dbReference type="Proteomes" id="UP000317728">
    <property type="component" value="Chromosome"/>
</dbReference>
<name>A0AB73MH79_MYCCH</name>
<organism evidence="1 3">
    <name type="scientific">Mycobacteroides chelonae</name>
    <name type="common">Mycobacterium chelonae</name>
    <dbReference type="NCBI Taxonomy" id="1774"/>
    <lineage>
        <taxon>Bacteria</taxon>
        <taxon>Bacillati</taxon>
        <taxon>Actinomycetota</taxon>
        <taxon>Actinomycetes</taxon>
        <taxon>Mycobacteriales</taxon>
        <taxon>Mycobacteriaceae</taxon>
        <taxon>Mycobacteroides</taxon>
    </lineage>
</organism>
<reference evidence="1 3" key="1">
    <citation type="submission" date="2016-10" db="EMBL/GenBank/DDBJ databases">
        <title>Evaluation of Human, Animal and Environmental Mycobacterium chelonae Isolates by Core Genome Phylogenomic Analysis, Targeted Gene Comparison, and Anti-microbial Susceptibility Patterns: A Tale of Mistaken Identities.</title>
        <authorList>
            <person name="Fogelson S.B."/>
            <person name="Camus A.C."/>
            <person name="Lorenz W."/>
            <person name="Vasireddy R."/>
            <person name="Vasireddy S."/>
            <person name="Smith T."/>
            <person name="Brown-Elliott B.A."/>
            <person name="Wallace R.J.Jr."/>
            <person name="Hasan N.A."/>
            <person name="Reischl U."/>
            <person name="Sanchez S."/>
        </authorList>
    </citation>
    <scope>NUCLEOTIDE SEQUENCE [LARGE SCALE GENOMIC DNA]</scope>
    <source>
        <strain evidence="1 3">42895</strain>
    </source>
</reference>
<sequence>MTAPSKVAPATLSALLLVGAITLYTNVSTLQESYGPITVHGSASDQTRGRNNAISIRGAYSASALKYTFKDRSENFTERTQGQWIVLDVVYETLTTVQNHIMYLDADDLRIEATRSRAKLFNQPGIPERTALVFDLPESPRSMSLVVRSLPGTRNADVGAARGWGIDTQLDIDIPTSTLVHRDVIDLYEGKFPE</sequence>